<accession>A0A1E8FEF7</accession>
<organism evidence="4 5">
    <name type="scientific">Alteromonas lipolytica</name>
    <dbReference type="NCBI Taxonomy" id="1856405"/>
    <lineage>
        <taxon>Bacteria</taxon>
        <taxon>Pseudomonadati</taxon>
        <taxon>Pseudomonadota</taxon>
        <taxon>Gammaproteobacteria</taxon>
        <taxon>Alteromonadales</taxon>
        <taxon>Alteromonadaceae</taxon>
        <taxon>Alteromonas/Salinimonas group</taxon>
        <taxon>Alteromonas</taxon>
    </lineage>
</organism>
<comment type="similarity">
    <text evidence="1">Belongs to the bacterial solute-binding protein 5 family.</text>
</comment>
<evidence type="ECO:0000256" key="1">
    <source>
        <dbReference type="ARBA" id="ARBA00005695"/>
    </source>
</evidence>
<keyword evidence="2" id="KW-0732">Signal</keyword>
<dbReference type="GO" id="GO:1904680">
    <property type="term" value="F:peptide transmembrane transporter activity"/>
    <property type="evidence" value="ECO:0007669"/>
    <property type="project" value="TreeGrafter"/>
</dbReference>
<dbReference type="AlphaFoldDB" id="A0A1E8FEF7"/>
<dbReference type="RefSeq" id="WP_070176415.1">
    <property type="nucleotide sequence ID" value="NZ_BMJR01000009.1"/>
</dbReference>
<dbReference type="Gene3D" id="3.90.76.10">
    <property type="entry name" value="Dipeptide-binding Protein, Domain 1"/>
    <property type="match status" value="1"/>
</dbReference>
<evidence type="ECO:0000313" key="4">
    <source>
        <dbReference type="EMBL" id="OFI34299.1"/>
    </source>
</evidence>
<comment type="caution">
    <text evidence="4">The sequence shown here is derived from an EMBL/GenBank/DDBJ whole genome shotgun (WGS) entry which is preliminary data.</text>
</comment>
<dbReference type="Pfam" id="PF00496">
    <property type="entry name" value="SBP_bac_5"/>
    <property type="match status" value="1"/>
</dbReference>
<dbReference type="Proteomes" id="UP000176037">
    <property type="component" value="Unassembled WGS sequence"/>
</dbReference>
<dbReference type="PANTHER" id="PTHR30290:SF38">
    <property type="entry name" value="D,D-DIPEPTIDE-BINDING PERIPLASMIC PROTEIN DDPA-RELATED"/>
    <property type="match status" value="1"/>
</dbReference>
<sequence length="540" mass="61061">MNRRSVWTVVSAIVVTLLGGCSPQKYSANYTSGLVYCSESDPISMNPQLDTSTTTADATAHQIYNRLLEFDTETGRIRPSLATKWSISQDGLRYRFLLRQDVGFHSTSYFTPSRLLNAEDVLFSFNRWRLPEHSFHPVSGGYYPYFESLGLADNIADITALSPFEVEITLKQRDSSFLANIASDFSVILSAEYGDLLMSRGTPEKIDRLPIGTGPYQYADYQKNHYIRYDVNEQYWEGTPASESLIFDITPKSSLRLAKLMTGECDAIAFPARVDHQVIRERDDLALDEKAGLNIGFWAFNTERAPFDNPAVRKALAYAIDKNTLIEAVYFDSATRAKSLLPAASWAYQPDAQDTGYNPVLARQLLDQAGIEPGFSMTIWAIPVERAYNPNAQKMAELIQRYLADIEVEVNIVSYDWSTFRRELRRGNHDSVLIGWSADNGDPDNFYRPLLSCDAIPSGTNRARWCNPTYDELLDRALQTEDIDIRKALYLKANELLFDKLPIVPIAHAYRYQAYRKELSGMVINPYGGVRLGGVTKHRD</sequence>
<dbReference type="Gene3D" id="3.40.190.10">
    <property type="entry name" value="Periplasmic binding protein-like II"/>
    <property type="match status" value="1"/>
</dbReference>
<dbReference type="GO" id="GO:0030288">
    <property type="term" value="C:outer membrane-bounded periplasmic space"/>
    <property type="evidence" value="ECO:0007669"/>
    <property type="project" value="TreeGrafter"/>
</dbReference>
<dbReference type="SUPFAM" id="SSF53850">
    <property type="entry name" value="Periplasmic binding protein-like II"/>
    <property type="match status" value="1"/>
</dbReference>
<dbReference type="InterPro" id="IPR039424">
    <property type="entry name" value="SBP_5"/>
</dbReference>
<dbReference type="PANTHER" id="PTHR30290">
    <property type="entry name" value="PERIPLASMIC BINDING COMPONENT OF ABC TRANSPORTER"/>
    <property type="match status" value="1"/>
</dbReference>
<evidence type="ECO:0000313" key="5">
    <source>
        <dbReference type="Proteomes" id="UP000176037"/>
    </source>
</evidence>
<dbReference type="CDD" id="cd08493">
    <property type="entry name" value="PBP2_DppA_like"/>
    <property type="match status" value="1"/>
</dbReference>
<dbReference type="PIRSF" id="PIRSF002741">
    <property type="entry name" value="MppA"/>
    <property type="match status" value="1"/>
</dbReference>
<proteinExistence type="inferred from homology"/>
<evidence type="ECO:0000256" key="2">
    <source>
        <dbReference type="ARBA" id="ARBA00022729"/>
    </source>
</evidence>
<name>A0A1E8FEF7_9ALTE</name>
<dbReference type="GO" id="GO:0043190">
    <property type="term" value="C:ATP-binding cassette (ABC) transporter complex"/>
    <property type="evidence" value="ECO:0007669"/>
    <property type="project" value="InterPro"/>
</dbReference>
<dbReference type="STRING" id="1856405.BFC17_18070"/>
<dbReference type="GO" id="GO:0042938">
    <property type="term" value="P:dipeptide transport"/>
    <property type="evidence" value="ECO:0007669"/>
    <property type="project" value="TreeGrafter"/>
</dbReference>
<dbReference type="Gene3D" id="3.10.105.10">
    <property type="entry name" value="Dipeptide-binding Protein, Domain 3"/>
    <property type="match status" value="1"/>
</dbReference>
<dbReference type="EMBL" id="MJIC01000013">
    <property type="protein sequence ID" value="OFI34299.1"/>
    <property type="molecule type" value="Genomic_DNA"/>
</dbReference>
<gene>
    <name evidence="4" type="ORF">BFC17_18070</name>
</gene>
<reference evidence="4 5" key="1">
    <citation type="submission" date="2016-09" db="EMBL/GenBank/DDBJ databases">
        <title>Alteromonas lipolytica, a new species isolated from sea water.</title>
        <authorList>
            <person name="Wu Y.-H."/>
            <person name="Cheng H."/>
            <person name="Xu X.-W."/>
        </authorList>
    </citation>
    <scope>NUCLEOTIDE SEQUENCE [LARGE SCALE GENOMIC DNA]</scope>
    <source>
        <strain evidence="4 5">JW12</strain>
    </source>
</reference>
<keyword evidence="5" id="KW-1185">Reference proteome</keyword>
<dbReference type="InterPro" id="IPR030678">
    <property type="entry name" value="Peptide/Ni-bd"/>
</dbReference>
<dbReference type="InterPro" id="IPR000914">
    <property type="entry name" value="SBP_5_dom"/>
</dbReference>
<dbReference type="PROSITE" id="PS51257">
    <property type="entry name" value="PROKAR_LIPOPROTEIN"/>
    <property type="match status" value="1"/>
</dbReference>
<protein>
    <submittedName>
        <fullName evidence="4">Peptide ABC transporter substrate-binding protein</fullName>
    </submittedName>
</protein>
<evidence type="ECO:0000259" key="3">
    <source>
        <dbReference type="Pfam" id="PF00496"/>
    </source>
</evidence>
<feature type="domain" description="Solute-binding protein family 5" evidence="3">
    <location>
        <begin position="77"/>
        <end position="455"/>
    </location>
</feature>
<dbReference type="OrthoDB" id="9801912at2"/>